<dbReference type="InParanoid" id="A0A409WPQ7"/>
<comment type="caution">
    <text evidence="2">The sequence shown here is derived from an EMBL/GenBank/DDBJ whole genome shotgun (WGS) entry which is preliminary data.</text>
</comment>
<protein>
    <submittedName>
        <fullName evidence="2">Uncharacterized protein</fullName>
    </submittedName>
</protein>
<sequence>MSAGLHELAKKHLGFSSSYPNSLIPKTYIATLEQHLAKYPFDDNYSLVKQAKKGYGILTCNEEGCGVEIALTPIIGKWDGGKQGGIGSLEAFHKHIETHPTHKKSCLRRRAQEAKLENQSDAKDGTLYARDGRVDALIKVGNPSQSSSRRVSEMYPPASPKFVTLKRVSDVAFHQSQLEDAMDVDDDDEPVVVHVSKKLKQEASHASIPKSPLATKTNTVVPARSYADLDEAREHLQDVVKDFMDTQTLYDRALRKKNKTKADTTRLAKLKTKLDELRRQKDDLKSRIPTMGSPKKLGRENSALSVTADHAMLAQPEI</sequence>
<gene>
    <name evidence="2" type="ORF">CVT24_002546</name>
</gene>
<dbReference type="Proteomes" id="UP000284842">
    <property type="component" value="Unassembled WGS sequence"/>
</dbReference>
<dbReference type="EMBL" id="NHTK01005359">
    <property type="protein sequence ID" value="PPQ80471.1"/>
    <property type="molecule type" value="Genomic_DNA"/>
</dbReference>
<organism evidence="2 3">
    <name type="scientific">Panaeolus cyanescens</name>
    <dbReference type="NCBI Taxonomy" id="181874"/>
    <lineage>
        <taxon>Eukaryota</taxon>
        <taxon>Fungi</taxon>
        <taxon>Dikarya</taxon>
        <taxon>Basidiomycota</taxon>
        <taxon>Agaricomycotina</taxon>
        <taxon>Agaricomycetes</taxon>
        <taxon>Agaricomycetidae</taxon>
        <taxon>Agaricales</taxon>
        <taxon>Agaricineae</taxon>
        <taxon>Galeropsidaceae</taxon>
        <taxon>Panaeolus</taxon>
    </lineage>
</organism>
<evidence type="ECO:0000313" key="3">
    <source>
        <dbReference type="Proteomes" id="UP000284842"/>
    </source>
</evidence>
<dbReference type="STRING" id="181874.A0A409WPQ7"/>
<keyword evidence="3" id="KW-1185">Reference proteome</keyword>
<accession>A0A409WPQ7</accession>
<evidence type="ECO:0000313" key="2">
    <source>
        <dbReference type="EMBL" id="PPQ80471.1"/>
    </source>
</evidence>
<dbReference type="OrthoDB" id="10474102at2759"/>
<feature type="region of interest" description="Disordered" evidence="1">
    <location>
        <begin position="281"/>
        <end position="301"/>
    </location>
</feature>
<reference evidence="2 3" key="1">
    <citation type="journal article" date="2018" name="Evol. Lett.">
        <title>Horizontal gene cluster transfer increased hallucinogenic mushroom diversity.</title>
        <authorList>
            <person name="Reynolds H.T."/>
            <person name="Vijayakumar V."/>
            <person name="Gluck-Thaler E."/>
            <person name="Korotkin H.B."/>
            <person name="Matheny P.B."/>
            <person name="Slot J.C."/>
        </authorList>
    </citation>
    <scope>NUCLEOTIDE SEQUENCE [LARGE SCALE GENOMIC DNA]</scope>
    <source>
        <strain evidence="2 3">2629</strain>
    </source>
</reference>
<name>A0A409WPQ7_9AGAR</name>
<evidence type="ECO:0000256" key="1">
    <source>
        <dbReference type="SAM" id="MobiDB-lite"/>
    </source>
</evidence>
<proteinExistence type="predicted"/>
<dbReference type="AlphaFoldDB" id="A0A409WPQ7"/>